<dbReference type="STRING" id="391626.OAN307_c36090"/>
<organism evidence="5 6">
    <name type="scientific">Octadecabacter antarcticus 307</name>
    <dbReference type="NCBI Taxonomy" id="391626"/>
    <lineage>
        <taxon>Bacteria</taxon>
        <taxon>Pseudomonadati</taxon>
        <taxon>Pseudomonadota</taxon>
        <taxon>Alphaproteobacteria</taxon>
        <taxon>Rhodobacterales</taxon>
        <taxon>Roseobacteraceae</taxon>
        <taxon>Octadecabacter</taxon>
    </lineage>
</organism>
<evidence type="ECO:0000313" key="6">
    <source>
        <dbReference type="Proteomes" id="UP000005307"/>
    </source>
</evidence>
<dbReference type="GO" id="GO:0003677">
    <property type="term" value="F:DNA binding"/>
    <property type="evidence" value="ECO:0007669"/>
    <property type="project" value="UniProtKB-KW"/>
</dbReference>
<dbReference type="HOGENOM" id="CLU_063236_2_2_5"/>
<dbReference type="eggNOG" id="COG2188">
    <property type="taxonomic scope" value="Bacteria"/>
</dbReference>
<dbReference type="Proteomes" id="UP000005307">
    <property type="component" value="Chromosome"/>
</dbReference>
<evidence type="ECO:0000256" key="2">
    <source>
        <dbReference type="ARBA" id="ARBA00023125"/>
    </source>
</evidence>
<dbReference type="InterPro" id="IPR011663">
    <property type="entry name" value="UTRA"/>
</dbReference>
<dbReference type="InterPro" id="IPR050679">
    <property type="entry name" value="Bact_HTH_transcr_reg"/>
</dbReference>
<dbReference type="Gene3D" id="1.10.10.10">
    <property type="entry name" value="Winged helix-like DNA-binding domain superfamily/Winged helix DNA-binding domain"/>
    <property type="match status" value="1"/>
</dbReference>
<dbReference type="PRINTS" id="PR00035">
    <property type="entry name" value="HTHGNTR"/>
</dbReference>
<dbReference type="SMART" id="SM00345">
    <property type="entry name" value="HTH_GNTR"/>
    <property type="match status" value="1"/>
</dbReference>
<keyword evidence="1" id="KW-0805">Transcription regulation</keyword>
<dbReference type="EMBL" id="CP003740">
    <property type="protein sequence ID" value="AGI69079.1"/>
    <property type="molecule type" value="Genomic_DNA"/>
</dbReference>
<evidence type="ECO:0000313" key="5">
    <source>
        <dbReference type="EMBL" id="AGI69079.1"/>
    </source>
</evidence>
<dbReference type="Gene3D" id="3.40.1410.10">
    <property type="entry name" value="Chorismate lyase-like"/>
    <property type="match status" value="1"/>
</dbReference>
<dbReference type="CDD" id="cd07377">
    <property type="entry name" value="WHTH_GntR"/>
    <property type="match status" value="1"/>
</dbReference>
<dbReference type="InterPro" id="IPR000524">
    <property type="entry name" value="Tscrpt_reg_HTH_GntR"/>
</dbReference>
<evidence type="ECO:0000259" key="4">
    <source>
        <dbReference type="PROSITE" id="PS50949"/>
    </source>
</evidence>
<proteinExistence type="predicted"/>
<evidence type="ECO:0000256" key="3">
    <source>
        <dbReference type="ARBA" id="ARBA00023163"/>
    </source>
</evidence>
<protein>
    <submittedName>
        <fullName evidence="5">Transcriptional regulator</fullName>
    </submittedName>
</protein>
<dbReference type="InterPro" id="IPR028978">
    <property type="entry name" value="Chorismate_lyase_/UTRA_dom_sf"/>
</dbReference>
<keyword evidence="3" id="KW-0804">Transcription</keyword>
<dbReference type="Pfam" id="PF00392">
    <property type="entry name" value="GntR"/>
    <property type="match status" value="1"/>
</dbReference>
<keyword evidence="6" id="KW-1185">Reference proteome</keyword>
<reference evidence="5 6" key="1">
    <citation type="journal article" date="2013" name="PLoS ONE">
        <title>Poles Apart: Arctic and Antarctic Octadecabacter strains Share High Genome Plasticity and a New Type of Xanthorhodopsin.</title>
        <authorList>
            <person name="Vollmers J."/>
            <person name="Voget S."/>
            <person name="Dietrich S."/>
            <person name="Gollnow K."/>
            <person name="Smits M."/>
            <person name="Meyer K."/>
            <person name="Brinkhoff T."/>
            <person name="Simon M."/>
            <person name="Daniel R."/>
        </authorList>
    </citation>
    <scope>NUCLEOTIDE SEQUENCE [LARGE SCALE GENOMIC DNA]</scope>
    <source>
        <strain evidence="5 6">307</strain>
    </source>
</reference>
<name>M9R8V3_9RHOB</name>
<sequence length="288" mass="30807">MLLENLLLGSDGIRGAKVAQLSSIKKSKGLPGGGKARRIYLHLHEEIMRGVYAAGAVLPGEQKLAVTLDVSRVTVRRALDALEGDGLVERRAGSGTTVCAPRPQPSMVADFSTLMPQLVEMGQNTTARLLSFSYGVAPGGVARALGLDPKARVQAAVRLRLVEGEPFSHLTTWVPEGIAQNYTEAELATTPLFRLLERSGVKVVAAHQSVSATLASPEVAEVLGVSIGSPLLSLDRVVRDASEQGVEYLSALYRPDMFQLEMSLSHVGAGKTRHWEPVINPTRKEAAE</sequence>
<dbReference type="Pfam" id="PF07702">
    <property type="entry name" value="UTRA"/>
    <property type="match status" value="1"/>
</dbReference>
<dbReference type="InterPro" id="IPR036390">
    <property type="entry name" value="WH_DNA-bd_sf"/>
</dbReference>
<dbReference type="SMART" id="SM00866">
    <property type="entry name" value="UTRA"/>
    <property type="match status" value="1"/>
</dbReference>
<dbReference type="PROSITE" id="PS50949">
    <property type="entry name" value="HTH_GNTR"/>
    <property type="match status" value="1"/>
</dbReference>
<feature type="domain" description="HTH gntR-type" evidence="4">
    <location>
        <begin position="33"/>
        <end position="101"/>
    </location>
</feature>
<dbReference type="GO" id="GO:0003700">
    <property type="term" value="F:DNA-binding transcription factor activity"/>
    <property type="evidence" value="ECO:0007669"/>
    <property type="project" value="InterPro"/>
</dbReference>
<accession>M9R8V3</accession>
<gene>
    <name evidence="5" type="ORF">OAN307_c36090</name>
</gene>
<dbReference type="InterPro" id="IPR036388">
    <property type="entry name" value="WH-like_DNA-bd_sf"/>
</dbReference>
<evidence type="ECO:0000256" key="1">
    <source>
        <dbReference type="ARBA" id="ARBA00023015"/>
    </source>
</evidence>
<dbReference type="AlphaFoldDB" id="M9R8V3"/>
<dbReference type="SUPFAM" id="SSF64288">
    <property type="entry name" value="Chorismate lyase-like"/>
    <property type="match status" value="1"/>
</dbReference>
<keyword evidence="2" id="KW-0238">DNA-binding</keyword>
<dbReference type="KEGG" id="oat:OAN307_c36090"/>
<dbReference type="PANTHER" id="PTHR44846">
    <property type="entry name" value="MANNOSYL-D-GLYCERATE TRANSPORT/METABOLISM SYSTEM REPRESSOR MNGR-RELATED"/>
    <property type="match status" value="1"/>
</dbReference>
<dbReference type="PANTHER" id="PTHR44846:SF1">
    <property type="entry name" value="MANNOSYL-D-GLYCERATE TRANSPORT_METABOLISM SYSTEM REPRESSOR MNGR-RELATED"/>
    <property type="match status" value="1"/>
</dbReference>
<dbReference type="SUPFAM" id="SSF46785">
    <property type="entry name" value="Winged helix' DNA-binding domain"/>
    <property type="match status" value="1"/>
</dbReference>
<dbReference type="GO" id="GO:0045892">
    <property type="term" value="P:negative regulation of DNA-templated transcription"/>
    <property type="evidence" value="ECO:0007669"/>
    <property type="project" value="TreeGrafter"/>
</dbReference>